<reference evidence="10 11" key="1">
    <citation type="submission" date="2023-09" db="EMBL/GenBank/DDBJ databases">
        <title>Nesidiocoris tenuis whole genome shotgun sequence.</title>
        <authorList>
            <person name="Shibata T."/>
            <person name="Shimoda M."/>
            <person name="Kobayashi T."/>
            <person name="Uehara T."/>
        </authorList>
    </citation>
    <scope>NUCLEOTIDE SEQUENCE [LARGE SCALE GENOMIC DNA]</scope>
    <source>
        <strain evidence="10 11">Japan</strain>
    </source>
</reference>
<dbReference type="PANTHER" id="PTHR24300:SF376">
    <property type="entry name" value="CYTOCHROME P450 15A1"/>
    <property type="match status" value="1"/>
</dbReference>
<keyword evidence="6 8" id="KW-0408">Iron</keyword>
<keyword evidence="9" id="KW-0732">Signal</keyword>
<dbReference type="InterPro" id="IPR050182">
    <property type="entry name" value="Cytochrome_P450_fam2"/>
</dbReference>
<evidence type="ECO:0000256" key="8">
    <source>
        <dbReference type="RuleBase" id="RU000461"/>
    </source>
</evidence>
<evidence type="ECO:0000256" key="1">
    <source>
        <dbReference type="ARBA" id="ARBA00001971"/>
    </source>
</evidence>
<accession>A0ABN7B8K9</accession>
<dbReference type="PANTHER" id="PTHR24300">
    <property type="entry name" value="CYTOCHROME P450 508A4-RELATED"/>
    <property type="match status" value="1"/>
</dbReference>
<evidence type="ECO:0000256" key="7">
    <source>
        <dbReference type="ARBA" id="ARBA00023033"/>
    </source>
</evidence>
<keyword evidence="7 8" id="KW-0503">Monooxygenase</keyword>
<keyword evidence="11" id="KW-1185">Reference proteome</keyword>
<evidence type="ECO:0000256" key="2">
    <source>
        <dbReference type="ARBA" id="ARBA00010617"/>
    </source>
</evidence>
<dbReference type="InterPro" id="IPR001128">
    <property type="entry name" value="Cyt_P450"/>
</dbReference>
<evidence type="ECO:0000313" key="10">
    <source>
        <dbReference type="EMBL" id="BET00584.1"/>
    </source>
</evidence>
<dbReference type="EMBL" id="AP028919">
    <property type="protein sequence ID" value="BET00584.1"/>
    <property type="molecule type" value="Genomic_DNA"/>
</dbReference>
<evidence type="ECO:0000256" key="5">
    <source>
        <dbReference type="ARBA" id="ARBA00023002"/>
    </source>
</evidence>
<keyword evidence="3 8" id="KW-0349">Heme</keyword>
<protein>
    <submittedName>
        <fullName evidence="10">Cytochrome P450</fullName>
    </submittedName>
</protein>
<dbReference type="InterPro" id="IPR036396">
    <property type="entry name" value="Cyt_P450_sf"/>
</dbReference>
<evidence type="ECO:0000256" key="9">
    <source>
        <dbReference type="SAM" id="SignalP"/>
    </source>
</evidence>
<keyword evidence="4 8" id="KW-0479">Metal-binding</keyword>
<name>A0ABN7B8K9_9HEMI</name>
<organism evidence="10 11">
    <name type="scientific">Nesidiocoris tenuis</name>
    <dbReference type="NCBI Taxonomy" id="355587"/>
    <lineage>
        <taxon>Eukaryota</taxon>
        <taxon>Metazoa</taxon>
        <taxon>Ecdysozoa</taxon>
        <taxon>Arthropoda</taxon>
        <taxon>Hexapoda</taxon>
        <taxon>Insecta</taxon>
        <taxon>Pterygota</taxon>
        <taxon>Neoptera</taxon>
        <taxon>Paraneoptera</taxon>
        <taxon>Hemiptera</taxon>
        <taxon>Heteroptera</taxon>
        <taxon>Panheteroptera</taxon>
        <taxon>Cimicomorpha</taxon>
        <taxon>Miridae</taxon>
        <taxon>Dicyphina</taxon>
        <taxon>Nesidiocoris</taxon>
    </lineage>
</organism>
<sequence>MWHFYLVLLFVLLVLYLVLNSRRPAGFPPGPDWVPVVGNLLLFIRLRRHLGFTHLVWQRLAAQFGPVVGLRLGRDRIVVVSGLRAVRDALSRPEFDARPDGFFFRLRSFGKRLGLVFVEGEYFTEQKKFVMTHMKSFGLNRSVMENRIQDEIHDLLVALKDNTGEPVTVPDSFGVSVVNSLWGIVAGDRFRVGDSRPATLLSHIHTVFRLQDMSGGILNQMPYIRFIAPDLSHFNQTKMIVDALTSFLRELIQEHRKAHNEVPQDSDRDLIDAYLREIEDRKTYARGESSFSEDQLVILLLDLFLAGAETTNSTLGYAFLYLLHFPEWQHNLQKEIDSVVEPTEEVQMKHKINMKYTEIFLMELQRHANVTPTTVSHRASQDTEFMGFLVPQDTVILANLYSLHMDKEHWKDPDVFRPERFLDADGGIINDPWLMPFGMGKRKCIGESLAKTSLFLFLTNILHKFTISPVPGRPIPSLKGLDGATISPQSFKCVFTPK</sequence>
<gene>
    <name evidence="10" type="ORF">NTJ_13400</name>
</gene>
<dbReference type="PRINTS" id="PR00385">
    <property type="entry name" value="P450"/>
</dbReference>
<dbReference type="SUPFAM" id="SSF48264">
    <property type="entry name" value="Cytochrome P450"/>
    <property type="match status" value="1"/>
</dbReference>
<evidence type="ECO:0000256" key="6">
    <source>
        <dbReference type="ARBA" id="ARBA00023004"/>
    </source>
</evidence>
<feature type="signal peptide" evidence="9">
    <location>
        <begin position="1"/>
        <end position="21"/>
    </location>
</feature>
<dbReference type="Pfam" id="PF00067">
    <property type="entry name" value="p450"/>
    <property type="match status" value="1"/>
</dbReference>
<proteinExistence type="inferred from homology"/>
<dbReference type="InterPro" id="IPR002401">
    <property type="entry name" value="Cyt_P450_E_grp-I"/>
</dbReference>
<evidence type="ECO:0000313" key="11">
    <source>
        <dbReference type="Proteomes" id="UP001307889"/>
    </source>
</evidence>
<dbReference type="Gene3D" id="1.10.630.10">
    <property type="entry name" value="Cytochrome P450"/>
    <property type="match status" value="1"/>
</dbReference>
<comment type="similarity">
    <text evidence="2 8">Belongs to the cytochrome P450 family.</text>
</comment>
<dbReference type="InterPro" id="IPR017972">
    <property type="entry name" value="Cyt_P450_CS"/>
</dbReference>
<evidence type="ECO:0000256" key="4">
    <source>
        <dbReference type="ARBA" id="ARBA00022723"/>
    </source>
</evidence>
<dbReference type="PRINTS" id="PR00463">
    <property type="entry name" value="EP450I"/>
</dbReference>
<dbReference type="Proteomes" id="UP001307889">
    <property type="component" value="Chromosome 11"/>
</dbReference>
<evidence type="ECO:0000256" key="3">
    <source>
        <dbReference type="ARBA" id="ARBA00022617"/>
    </source>
</evidence>
<comment type="cofactor">
    <cofactor evidence="1">
        <name>heme</name>
        <dbReference type="ChEBI" id="CHEBI:30413"/>
    </cofactor>
</comment>
<feature type="chain" id="PRO_5046023964" evidence="9">
    <location>
        <begin position="22"/>
        <end position="498"/>
    </location>
</feature>
<dbReference type="PROSITE" id="PS00086">
    <property type="entry name" value="CYTOCHROME_P450"/>
    <property type="match status" value="1"/>
</dbReference>
<keyword evidence="5 8" id="KW-0560">Oxidoreductase</keyword>